<sequence length="393" mass="46138">MKIDKRRTKENVAKLKQYVCWIDEYFYNLDKVKVTLETTKVVLEHTDTGCRVEDTDIVERFTNKNSDIVRNTKDYAIRDAKRLGQELNTIVKNYKVMNSKSESDELLLESYKIVIKNKIVDILNKENNGIREFVRIYNDYRQITVSDDFKATILYAYKGFKSQSNLDFKPFVEALIENDIKGVDLIYGDITEVDKYISSALKMDIRKNIVKGASDIIANICTYEDEFIRTNPKHSSKGNLNGISVVRFTLKDNLKDTINNCYVVDLFLDNYKTFADFEKDYIDKLAIYKKQKDDLKKLMQLKPDSFKYLFVELDKKTEKDNISVDYKKTTLPYFKIDNGYVVLDYDIYVKDRDIVIKADLYTKYATPFLKYNHDEALKAVKDLIAEYYVLAQY</sequence>
<keyword evidence="1" id="KW-0614">Plasmid</keyword>
<evidence type="ECO:0000313" key="2">
    <source>
        <dbReference type="Proteomes" id="UP000516696"/>
    </source>
</evidence>
<gene>
    <name evidence="1" type="ORF">EGM181_18420</name>
</gene>
<name>A0AAE7T2E2_ENTGA</name>
<dbReference type="RefSeq" id="WP_192189582.1">
    <property type="nucleotide sequence ID" value="NZ_CP050486.1"/>
</dbReference>
<protein>
    <submittedName>
        <fullName evidence="1">Uncharacterized protein</fullName>
    </submittedName>
</protein>
<dbReference type="Proteomes" id="UP000516696">
    <property type="component" value="Plasmid pEGM181-2"/>
</dbReference>
<reference evidence="1 2" key="1">
    <citation type="submission" date="2020-03" db="EMBL/GenBank/DDBJ databases">
        <title>Characterization of ganglioside-mimicking enterococci.</title>
        <authorList>
            <person name="Patry R.T."/>
            <person name="Nothaft H."/>
            <person name="Bridger R."/>
            <person name="Shajahan A."/>
            <person name="Huynh S."/>
            <person name="Sanchez S."/>
            <person name="Azadi P."/>
            <person name="Cooper K."/>
            <person name="Miller W.G."/>
            <person name="Parker C.T."/>
            <person name="Wells L."/>
            <person name="Szymanski C.M."/>
        </authorList>
    </citation>
    <scope>NUCLEOTIDE SEQUENCE [LARGE SCALE GENOMIC DNA]</scope>
    <source>
        <strain evidence="1 2">EGM181</strain>
        <plasmid evidence="1 2">pEGM181-2</plasmid>
    </source>
</reference>
<proteinExistence type="predicted"/>
<organism evidence="1 2">
    <name type="scientific">Enterococcus gallinarum</name>
    <dbReference type="NCBI Taxonomy" id="1353"/>
    <lineage>
        <taxon>Bacteria</taxon>
        <taxon>Bacillati</taxon>
        <taxon>Bacillota</taxon>
        <taxon>Bacilli</taxon>
        <taxon>Lactobacillales</taxon>
        <taxon>Enterococcaceae</taxon>
        <taxon>Enterococcus</taxon>
    </lineage>
</organism>
<dbReference type="AlphaFoldDB" id="A0AAE7T2E2"/>
<dbReference type="EMBL" id="CP050486">
    <property type="protein sequence ID" value="QOG29286.1"/>
    <property type="molecule type" value="Genomic_DNA"/>
</dbReference>
<evidence type="ECO:0000313" key="1">
    <source>
        <dbReference type="EMBL" id="QOG29286.1"/>
    </source>
</evidence>
<accession>A0AAE7T2E2</accession>
<geneLocation type="plasmid" evidence="1 2">
    <name>pEGM181-2</name>
</geneLocation>